<accession>A0ACC2VQC7</accession>
<comment type="caution">
    <text evidence="1">The sequence shown here is derived from an EMBL/GenBank/DDBJ whole genome shotgun (WGS) entry which is preliminary data.</text>
</comment>
<proteinExistence type="predicted"/>
<name>A0ACC2VQC7_9TREE</name>
<keyword evidence="2" id="KW-1185">Reference proteome</keyword>
<gene>
    <name evidence="1" type="ORF">QFC20_005220</name>
</gene>
<evidence type="ECO:0000313" key="1">
    <source>
        <dbReference type="EMBL" id="KAJ9101527.1"/>
    </source>
</evidence>
<sequence>MPDTETPEYPQIIKGASFLLAWRLEGKKVLLIGGGLVASGRLYYLLEAGAHVTVVSPRKRLHPETAYRIDVSNPQDIIYLDRDYVGPEEDELNVADYDMVLTAIDEVGLSRRVCIACREARVPVNVADVPPECDFYFGSQLRRGPLQIMVSTSGRGPKIASLIRKQIEASLPEDVEEAIDSVGKLRAELRQRAPGTGGKLGQKRMEWMIGICDAWRLDELGSMTPEVRRHLLDEGWNKNGKVLSARDVGMKSGVSGWWTDAKTKVVNTLAGGNAQLLQAGIVGFLLGAAIPGSIYAATLYQKRR</sequence>
<evidence type="ECO:0000313" key="2">
    <source>
        <dbReference type="Proteomes" id="UP001230649"/>
    </source>
</evidence>
<dbReference type="Proteomes" id="UP001230649">
    <property type="component" value="Unassembled WGS sequence"/>
</dbReference>
<reference evidence="1" key="1">
    <citation type="submission" date="2023-04" db="EMBL/GenBank/DDBJ databases">
        <title>Draft Genome sequencing of Naganishia species isolated from polar environments using Oxford Nanopore Technology.</title>
        <authorList>
            <person name="Leo P."/>
            <person name="Venkateswaran K."/>
        </authorList>
    </citation>
    <scope>NUCLEOTIDE SEQUENCE</scope>
    <source>
        <strain evidence="1">MNA-CCFEE 5262</strain>
    </source>
</reference>
<organism evidence="1 2">
    <name type="scientific">Naganishia adeliensis</name>
    <dbReference type="NCBI Taxonomy" id="92952"/>
    <lineage>
        <taxon>Eukaryota</taxon>
        <taxon>Fungi</taxon>
        <taxon>Dikarya</taxon>
        <taxon>Basidiomycota</taxon>
        <taxon>Agaricomycotina</taxon>
        <taxon>Tremellomycetes</taxon>
        <taxon>Filobasidiales</taxon>
        <taxon>Filobasidiaceae</taxon>
        <taxon>Naganishia</taxon>
    </lineage>
</organism>
<protein>
    <submittedName>
        <fullName evidence="1">Uncharacterized protein</fullName>
    </submittedName>
</protein>
<dbReference type="EMBL" id="JASBWS010000069">
    <property type="protein sequence ID" value="KAJ9101527.1"/>
    <property type="molecule type" value="Genomic_DNA"/>
</dbReference>